<name>A0ABT3IRN1_9BACT</name>
<dbReference type="RefSeq" id="WP_264733456.1">
    <property type="nucleotide sequence ID" value="NZ_JAPDNR010000001.1"/>
</dbReference>
<comment type="caution">
    <text evidence="1">The sequence shown here is derived from an EMBL/GenBank/DDBJ whole genome shotgun (WGS) entry which is preliminary data.</text>
</comment>
<protein>
    <recommendedName>
        <fullName evidence="3">DUF695 domain-containing protein</fullName>
    </recommendedName>
</protein>
<reference evidence="1 2" key="1">
    <citation type="submission" date="2022-10" db="EMBL/GenBank/DDBJ databases">
        <title>Chitinophaga nivalis PC15 sp. nov., isolated from Pyeongchang county, South Korea.</title>
        <authorList>
            <person name="Trinh H.N."/>
        </authorList>
    </citation>
    <scope>NUCLEOTIDE SEQUENCE [LARGE SCALE GENOMIC DNA]</scope>
    <source>
        <strain evidence="1 2">PC14</strain>
    </source>
</reference>
<dbReference type="EMBL" id="JAPDNS010000002">
    <property type="protein sequence ID" value="MCW3486641.1"/>
    <property type="molecule type" value="Genomic_DNA"/>
</dbReference>
<keyword evidence="2" id="KW-1185">Reference proteome</keyword>
<evidence type="ECO:0000313" key="2">
    <source>
        <dbReference type="Proteomes" id="UP001207742"/>
    </source>
</evidence>
<organism evidence="1 2">
    <name type="scientific">Chitinophaga nivalis</name>
    <dbReference type="NCBI Taxonomy" id="2991709"/>
    <lineage>
        <taxon>Bacteria</taxon>
        <taxon>Pseudomonadati</taxon>
        <taxon>Bacteroidota</taxon>
        <taxon>Chitinophagia</taxon>
        <taxon>Chitinophagales</taxon>
        <taxon>Chitinophagaceae</taxon>
        <taxon>Chitinophaga</taxon>
    </lineage>
</organism>
<proteinExistence type="predicted"/>
<sequence>MNLQFTIQTCGYITAEFEMTDRKIKIGHSSTYGDKFQELLNGLFIIYNSSKEGDSDFFSYTFEVKWYDDRVNYSWILTSTALGSEIEIKIHELSPVDPCYNVELLKSHISFKDLFNAIYLSLNRMLKDFGFIGYKNNWDVGDFPVYEYLKLKSDKYNLKLYKEDGIESDDWKSKISIEDEMNLVLLDQ</sequence>
<evidence type="ECO:0008006" key="3">
    <source>
        <dbReference type="Google" id="ProtNLM"/>
    </source>
</evidence>
<accession>A0ABT3IRN1</accession>
<dbReference type="Proteomes" id="UP001207742">
    <property type="component" value="Unassembled WGS sequence"/>
</dbReference>
<gene>
    <name evidence="1" type="ORF">OL497_22250</name>
</gene>
<evidence type="ECO:0000313" key="1">
    <source>
        <dbReference type="EMBL" id="MCW3486641.1"/>
    </source>
</evidence>